<dbReference type="AlphaFoldDB" id="A0AAN6Y665"/>
<dbReference type="PROSITE" id="PS00107">
    <property type="entry name" value="PROTEIN_KINASE_ATP"/>
    <property type="match status" value="1"/>
</dbReference>
<organism evidence="17 18">
    <name type="scientific">Rhypophila decipiens</name>
    <dbReference type="NCBI Taxonomy" id="261697"/>
    <lineage>
        <taxon>Eukaryota</taxon>
        <taxon>Fungi</taxon>
        <taxon>Dikarya</taxon>
        <taxon>Ascomycota</taxon>
        <taxon>Pezizomycotina</taxon>
        <taxon>Sordariomycetes</taxon>
        <taxon>Sordariomycetidae</taxon>
        <taxon>Sordariales</taxon>
        <taxon>Naviculisporaceae</taxon>
        <taxon>Rhypophila</taxon>
    </lineage>
</organism>
<reference evidence="17" key="2">
    <citation type="submission" date="2023-05" db="EMBL/GenBank/DDBJ databases">
        <authorList>
            <consortium name="Lawrence Berkeley National Laboratory"/>
            <person name="Steindorff A."/>
            <person name="Hensen N."/>
            <person name="Bonometti L."/>
            <person name="Westerberg I."/>
            <person name="Brannstrom I.O."/>
            <person name="Guillou S."/>
            <person name="Cros-Aarteil S."/>
            <person name="Calhoun S."/>
            <person name="Haridas S."/>
            <person name="Kuo A."/>
            <person name="Mondo S."/>
            <person name="Pangilinan J."/>
            <person name="Riley R."/>
            <person name="Labutti K."/>
            <person name="Andreopoulos B."/>
            <person name="Lipzen A."/>
            <person name="Chen C."/>
            <person name="Yanf M."/>
            <person name="Daum C."/>
            <person name="Ng V."/>
            <person name="Clum A."/>
            <person name="Ohm R."/>
            <person name="Martin F."/>
            <person name="Silar P."/>
            <person name="Natvig D."/>
            <person name="Lalanne C."/>
            <person name="Gautier V."/>
            <person name="Ament-Velasquez S.L."/>
            <person name="Kruys A."/>
            <person name="Hutchinson M.I."/>
            <person name="Powell A.J."/>
            <person name="Barry K."/>
            <person name="Miller A.N."/>
            <person name="Grigoriev I.V."/>
            <person name="Debuchy R."/>
            <person name="Gladieux P."/>
            <person name="Thoren M.H."/>
            <person name="Johannesson H."/>
        </authorList>
    </citation>
    <scope>NUCLEOTIDE SEQUENCE</scope>
    <source>
        <strain evidence="17">PSN293</strain>
    </source>
</reference>
<feature type="domain" description="Protein kinase" evidence="16">
    <location>
        <begin position="59"/>
        <end position="444"/>
    </location>
</feature>
<dbReference type="Gene3D" id="3.30.200.20">
    <property type="entry name" value="Phosphorylase Kinase, domain 1"/>
    <property type="match status" value="1"/>
</dbReference>
<keyword evidence="8 15" id="KW-0547">Nucleotide-binding</keyword>
<evidence type="ECO:0000256" key="9">
    <source>
        <dbReference type="ARBA" id="ARBA00022777"/>
    </source>
</evidence>
<dbReference type="InterPro" id="IPR008266">
    <property type="entry name" value="Tyr_kinase_AS"/>
</dbReference>
<dbReference type="PANTHER" id="PTHR45646:SF11">
    <property type="entry name" value="SERINE_THREONINE-PROTEIN KINASE DOA"/>
    <property type="match status" value="1"/>
</dbReference>
<evidence type="ECO:0000256" key="14">
    <source>
        <dbReference type="ARBA" id="ARBA00048679"/>
    </source>
</evidence>
<evidence type="ECO:0000256" key="1">
    <source>
        <dbReference type="ARBA" id="ARBA00003747"/>
    </source>
</evidence>
<comment type="catalytic activity">
    <reaction evidence="14">
        <text>L-seryl-[protein] + ATP = O-phospho-L-seryl-[protein] + ADP + H(+)</text>
        <dbReference type="Rhea" id="RHEA:17989"/>
        <dbReference type="Rhea" id="RHEA-COMP:9863"/>
        <dbReference type="Rhea" id="RHEA-COMP:11604"/>
        <dbReference type="ChEBI" id="CHEBI:15378"/>
        <dbReference type="ChEBI" id="CHEBI:29999"/>
        <dbReference type="ChEBI" id="CHEBI:30616"/>
        <dbReference type="ChEBI" id="CHEBI:83421"/>
        <dbReference type="ChEBI" id="CHEBI:456216"/>
        <dbReference type="EC" id="2.7.11.1"/>
    </reaction>
</comment>
<evidence type="ECO:0000256" key="10">
    <source>
        <dbReference type="ARBA" id="ARBA00022840"/>
    </source>
</evidence>
<evidence type="ECO:0000256" key="8">
    <source>
        <dbReference type="ARBA" id="ARBA00022741"/>
    </source>
</evidence>
<evidence type="ECO:0000256" key="7">
    <source>
        <dbReference type="ARBA" id="ARBA00022679"/>
    </source>
</evidence>
<dbReference type="PROSITE" id="PS00109">
    <property type="entry name" value="PROTEIN_KINASE_TYR"/>
    <property type="match status" value="1"/>
</dbReference>
<evidence type="ECO:0000256" key="6">
    <source>
        <dbReference type="ARBA" id="ARBA00022527"/>
    </source>
</evidence>
<dbReference type="PANTHER" id="PTHR45646">
    <property type="entry name" value="SERINE/THREONINE-PROTEIN KINASE DOA-RELATED"/>
    <property type="match status" value="1"/>
</dbReference>
<evidence type="ECO:0000256" key="11">
    <source>
        <dbReference type="ARBA" id="ARBA00030980"/>
    </source>
</evidence>
<evidence type="ECO:0000313" key="17">
    <source>
        <dbReference type="EMBL" id="KAK4212015.1"/>
    </source>
</evidence>
<evidence type="ECO:0000313" key="18">
    <source>
        <dbReference type="Proteomes" id="UP001301769"/>
    </source>
</evidence>
<evidence type="ECO:0000256" key="15">
    <source>
        <dbReference type="PROSITE-ProRule" id="PRU10141"/>
    </source>
</evidence>
<dbReference type="GO" id="GO:0004674">
    <property type="term" value="F:protein serine/threonine kinase activity"/>
    <property type="evidence" value="ECO:0007669"/>
    <property type="project" value="UniProtKB-KW"/>
</dbReference>
<dbReference type="InterPro" id="IPR011009">
    <property type="entry name" value="Kinase-like_dom_sf"/>
</dbReference>
<dbReference type="Proteomes" id="UP001301769">
    <property type="component" value="Unassembled WGS sequence"/>
</dbReference>
<dbReference type="GO" id="GO:0005524">
    <property type="term" value="F:ATP binding"/>
    <property type="evidence" value="ECO:0007669"/>
    <property type="project" value="UniProtKB-UniRule"/>
</dbReference>
<sequence length="446" mass="50661">MAELSPALTVGSSQHESFGEFRDNGLRIEEPVQGLENVYDYELGGHHPVHIGDMLNDQYRVVDKLGVGGHANVWLCRDMLEMKPQYFAVKVLMADASINECHELRVYHLIRQGLGKREEAEYFSLPIDRFDIHGPNGHHFALVYPVLGPPVSKLKGLLDLADSAKGLRMLCAQVVRAMAALHSHGVCHGDFRAVNLLIRVQGLAGLSESQISTLLGVPETTRLVQVATNSSCELWPPSAPKYLVKPINWELRCGIEARLKLLTDRICVADFGESFDVNDLPEDLEIPQEYRAPEYILDKRLGIESDLWALGCTLFEIRTGRRLFDLPDDDPDEHLARIVQVLGKFSEPWWSTTWEARDQYFESEMDHDGRPTRLEWWATGRRDSSQPFRPRAIEEALADATAHDPKHAISQAETLVFADLLRRIFKYNPEKRLPAEDILDHAWFRI</sequence>
<keyword evidence="10 15" id="KW-0067">ATP-binding</keyword>
<comment type="caution">
    <text evidence="17">The sequence shown here is derived from an EMBL/GenBank/DDBJ whole genome shotgun (WGS) entry which is preliminary data.</text>
</comment>
<dbReference type="Pfam" id="PF00069">
    <property type="entry name" value="Pkinase"/>
    <property type="match status" value="1"/>
</dbReference>
<evidence type="ECO:0000259" key="16">
    <source>
        <dbReference type="PROSITE" id="PS50011"/>
    </source>
</evidence>
<dbReference type="GO" id="GO:0043484">
    <property type="term" value="P:regulation of RNA splicing"/>
    <property type="evidence" value="ECO:0007669"/>
    <property type="project" value="TreeGrafter"/>
</dbReference>
<evidence type="ECO:0000256" key="13">
    <source>
        <dbReference type="ARBA" id="ARBA00047899"/>
    </source>
</evidence>
<dbReference type="InterPro" id="IPR000719">
    <property type="entry name" value="Prot_kinase_dom"/>
</dbReference>
<keyword evidence="9 17" id="KW-0418">Kinase</keyword>
<dbReference type="GO" id="GO:0005634">
    <property type="term" value="C:nucleus"/>
    <property type="evidence" value="ECO:0007669"/>
    <property type="project" value="TreeGrafter"/>
</dbReference>
<evidence type="ECO:0000256" key="5">
    <source>
        <dbReference type="ARBA" id="ARBA00019973"/>
    </source>
</evidence>
<feature type="binding site" evidence="15">
    <location>
        <position position="90"/>
    </location>
    <ligand>
        <name>ATP</name>
        <dbReference type="ChEBI" id="CHEBI:30616"/>
    </ligand>
</feature>
<comment type="function">
    <text evidence="1">Component of the EKC/KEOPS complex that is required for the formation of a threonylcarbamoyl group on adenosine at position 37 (t(6)A37) in tRNAs that read codons beginning with adenine. The complex is probably involved in the transfer of the threonylcarbamoyl moiety of threonylcarbamoyl-AMP (TC-AMP) to the N6 group of A37. BUD32 has ATPase activity in the context of the EKC/KEOPS complex and likely plays a supporting role to the catalytic subunit KAE1. The EKC/KEOPS complex also promotes both telomere uncapping and telomere elongation. The complex is required for efficient recruitment of transcriptional coactivators.</text>
</comment>
<gene>
    <name evidence="17" type="ORF">QBC37DRAFT_203270</name>
</gene>
<dbReference type="InterPro" id="IPR051175">
    <property type="entry name" value="CLK_kinases"/>
</dbReference>
<dbReference type="EC" id="2.7.11.1" evidence="3"/>
<evidence type="ECO:0000256" key="12">
    <source>
        <dbReference type="ARBA" id="ARBA00033194"/>
    </source>
</evidence>
<evidence type="ECO:0000256" key="4">
    <source>
        <dbReference type="ARBA" id="ARBA00013948"/>
    </source>
</evidence>
<dbReference type="Gene3D" id="1.10.510.10">
    <property type="entry name" value="Transferase(Phosphotransferase) domain 1"/>
    <property type="match status" value="1"/>
</dbReference>
<comment type="catalytic activity">
    <reaction evidence="13">
        <text>L-threonyl-[protein] + ATP = O-phospho-L-threonyl-[protein] + ADP + H(+)</text>
        <dbReference type="Rhea" id="RHEA:46608"/>
        <dbReference type="Rhea" id="RHEA-COMP:11060"/>
        <dbReference type="Rhea" id="RHEA-COMP:11605"/>
        <dbReference type="ChEBI" id="CHEBI:15378"/>
        <dbReference type="ChEBI" id="CHEBI:30013"/>
        <dbReference type="ChEBI" id="CHEBI:30616"/>
        <dbReference type="ChEBI" id="CHEBI:61977"/>
        <dbReference type="ChEBI" id="CHEBI:456216"/>
        <dbReference type="EC" id="2.7.11.1"/>
    </reaction>
</comment>
<dbReference type="SMART" id="SM00220">
    <property type="entry name" value="S_TKc"/>
    <property type="match status" value="1"/>
</dbReference>
<name>A0AAN6Y665_9PEZI</name>
<comment type="subunit">
    <text evidence="2">Component of the EKC/KEOPS complex composed of at least BUD32, CGI121, GON7, KAE1 and PCC1; the whole complex dimerizes.</text>
</comment>
<evidence type="ECO:0000256" key="3">
    <source>
        <dbReference type="ARBA" id="ARBA00012513"/>
    </source>
</evidence>
<keyword evidence="18" id="KW-1185">Reference proteome</keyword>
<dbReference type="PROSITE" id="PS50011">
    <property type="entry name" value="PROTEIN_KINASE_DOM"/>
    <property type="match status" value="1"/>
</dbReference>
<proteinExistence type="predicted"/>
<dbReference type="InterPro" id="IPR017441">
    <property type="entry name" value="Protein_kinase_ATP_BS"/>
</dbReference>
<keyword evidence="7" id="KW-0808">Transferase</keyword>
<protein>
    <recommendedName>
        <fullName evidence="5">EKC/KEOPS complex subunit BUD32</fullName>
        <ecNumber evidence="3">2.7.11.1</ecNumber>
    </recommendedName>
    <alternativeName>
        <fullName evidence="11 12">Atypical Serine/threonine protein kinase BUD32</fullName>
    </alternativeName>
    <alternativeName>
        <fullName evidence="4">EKC/KEOPS complex subunit bud32</fullName>
    </alternativeName>
</protein>
<dbReference type="EMBL" id="MU858136">
    <property type="protein sequence ID" value="KAK4212015.1"/>
    <property type="molecule type" value="Genomic_DNA"/>
</dbReference>
<reference evidence="17" key="1">
    <citation type="journal article" date="2023" name="Mol. Phylogenet. Evol.">
        <title>Genome-scale phylogeny and comparative genomics of the fungal order Sordariales.</title>
        <authorList>
            <person name="Hensen N."/>
            <person name="Bonometti L."/>
            <person name="Westerberg I."/>
            <person name="Brannstrom I.O."/>
            <person name="Guillou S."/>
            <person name="Cros-Aarteil S."/>
            <person name="Calhoun S."/>
            <person name="Haridas S."/>
            <person name="Kuo A."/>
            <person name="Mondo S."/>
            <person name="Pangilinan J."/>
            <person name="Riley R."/>
            <person name="LaButti K."/>
            <person name="Andreopoulos B."/>
            <person name="Lipzen A."/>
            <person name="Chen C."/>
            <person name="Yan M."/>
            <person name="Daum C."/>
            <person name="Ng V."/>
            <person name="Clum A."/>
            <person name="Steindorff A."/>
            <person name="Ohm R.A."/>
            <person name="Martin F."/>
            <person name="Silar P."/>
            <person name="Natvig D.O."/>
            <person name="Lalanne C."/>
            <person name="Gautier V."/>
            <person name="Ament-Velasquez S.L."/>
            <person name="Kruys A."/>
            <person name="Hutchinson M.I."/>
            <person name="Powell A.J."/>
            <person name="Barry K."/>
            <person name="Miller A.N."/>
            <person name="Grigoriev I.V."/>
            <person name="Debuchy R."/>
            <person name="Gladieux P."/>
            <person name="Hiltunen Thoren M."/>
            <person name="Johannesson H."/>
        </authorList>
    </citation>
    <scope>NUCLEOTIDE SEQUENCE</scope>
    <source>
        <strain evidence="17">PSN293</strain>
    </source>
</reference>
<keyword evidence="6" id="KW-0723">Serine/threonine-protein kinase</keyword>
<evidence type="ECO:0000256" key="2">
    <source>
        <dbReference type="ARBA" id="ARBA00011534"/>
    </source>
</evidence>
<accession>A0AAN6Y665</accession>
<dbReference type="SUPFAM" id="SSF56112">
    <property type="entry name" value="Protein kinase-like (PK-like)"/>
    <property type="match status" value="1"/>
</dbReference>